<gene>
    <name evidence="3" type="ORF">COCON_G00218630</name>
</gene>
<dbReference type="OrthoDB" id="10634665at2759"/>
<accession>A0A9Q1CYG9</accession>
<feature type="signal peptide" evidence="2">
    <location>
        <begin position="1"/>
        <end position="24"/>
    </location>
</feature>
<protein>
    <submittedName>
        <fullName evidence="3">Uncharacterized protein</fullName>
    </submittedName>
</protein>
<feature type="region of interest" description="Disordered" evidence="1">
    <location>
        <begin position="140"/>
        <end position="162"/>
    </location>
</feature>
<organism evidence="3 4">
    <name type="scientific">Conger conger</name>
    <name type="common">Conger eel</name>
    <name type="synonym">Muraena conger</name>
    <dbReference type="NCBI Taxonomy" id="82655"/>
    <lineage>
        <taxon>Eukaryota</taxon>
        <taxon>Metazoa</taxon>
        <taxon>Chordata</taxon>
        <taxon>Craniata</taxon>
        <taxon>Vertebrata</taxon>
        <taxon>Euteleostomi</taxon>
        <taxon>Actinopterygii</taxon>
        <taxon>Neopterygii</taxon>
        <taxon>Teleostei</taxon>
        <taxon>Anguilliformes</taxon>
        <taxon>Congridae</taxon>
        <taxon>Conger</taxon>
    </lineage>
</organism>
<dbReference type="EMBL" id="JAFJMO010000017">
    <property type="protein sequence ID" value="KAJ8252551.1"/>
    <property type="molecule type" value="Genomic_DNA"/>
</dbReference>
<proteinExistence type="predicted"/>
<sequence length="162" mass="17211">MRRALVCRHLAFLLREHLVQGSLGEEPCPANSPWQNKALVFPACWGPVHDLGADIKRGTLLCSGPLLDITGLGPSIQSPQSELANTPFHVLGEAAGGAAACLVPCTSRGLQSPAVPVEKQAPRPAASRCSQSHFEHVTGRGGFKLSQRKVNEPPTSHCEIIP</sequence>
<evidence type="ECO:0000256" key="1">
    <source>
        <dbReference type="SAM" id="MobiDB-lite"/>
    </source>
</evidence>
<evidence type="ECO:0000313" key="4">
    <source>
        <dbReference type="Proteomes" id="UP001152803"/>
    </source>
</evidence>
<comment type="caution">
    <text evidence="3">The sequence shown here is derived from an EMBL/GenBank/DDBJ whole genome shotgun (WGS) entry which is preliminary data.</text>
</comment>
<reference evidence="3" key="1">
    <citation type="journal article" date="2023" name="Science">
        <title>Genome structures resolve the early diversification of teleost fishes.</title>
        <authorList>
            <person name="Parey E."/>
            <person name="Louis A."/>
            <person name="Montfort J."/>
            <person name="Bouchez O."/>
            <person name="Roques C."/>
            <person name="Iampietro C."/>
            <person name="Lluch J."/>
            <person name="Castinel A."/>
            <person name="Donnadieu C."/>
            <person name="Desvignes T."/>
            <person name="Floi Bucao C."/>
            <person name="Jouanno E."/>
            <person name="Wen M."/>
            <person name="Mejri S."/>
            <person name="Dirks R."/>
            <person name="Jansen H."/>
            <person name="Henkel C."/>
            <person name="Chen W.J."/>
            <person name="Zahm M."/>
            <person name="Cabau C."/>
            <person name="Klopp C."/>
            <person name="Thompson A.W."/>
            <person name="Robinson-Rechavi M."/>
            <person name="Braasch I."/>
            <person name="Lecointre G."/>
            <person name="Bobe J."/>
            <person name="Postlethwait J.H."/>
            <person name="Berthelot C."/>
            <person name="Roest Crollius H."/>
            <person name="Guiguen Y."/>
        </authorList>
    </citation>
    <scope>NUCLEOTIDE SEQUENCE</scope>
    <source>
        <strain evidence="3">Concon-B</strain>
    </source>
</reference>
<keyword evidence="2" id="KW-0732">Signal</keyword>
<evidence type="ECO:0000313" key="3">
    <source>
        <dbReference type="EMBL" id="KAJ8252551.1"/>
    </source>
</evidence>
<dbReference type="AlphaFoldDB" id="A0A9Q1CYG9"/>
<keyword evidence="4" id="KW-1185">Reference proteome</keyword>
<dbReference type="Proteomes" id="UP001152803">
    <property type="component" value="Unassembled WGS sequence"/>
</dbReference>
<name>A0A9Q1CYG9_CONCO</name>
<evidence type="ECO:0000256" key="2">
    <source>
        <dbReference type="SAM" id="SignalP"/>
    </source>
</evidence>
<feature type="chain" id="PRO_5040166398" evidence="2">
    <location>
        <begin position="25"/>
        <end position="162"/>
    </location>
</feature>